<evidence type="ECO:0000313" key="2">
    <source>
        <dbReference type="Proteomes" id="UP000708208"/>
    </source>
</evidence>
<dbReference type="EMBL" id="CAJVCH010530192">
    <property type="protein sequence ID" value="CAG7823660.1"/>
    <property type="molecule type" value="Genomic_DNA"/>
</dbReference>
<keyword evidence="2" id="KW-1185">Reference proteome</keyword>
<evidence type="ECO:0000313" key="1">
    <source>
        <dbReference type="EMBL" id="CAG7823660.1"/>
    </source>
</evidence>
<gene>
    <name evidence="1" type="ORF">AFUS01_LOCUS33862</name>
</gene>
<sequence length="136" mass="15300">MNKIIKEKLSHTRSTGASKTGMSRGQLFRIWFIQQETSEIDLKDNELEPSSQPGAVRGTSRCGRHSLSMVSKECGEYCFREGGSTCWYCITSSPSFLYKDLKIGYAIIVVGSSSACWKRNLELLISYCINSTWSSY</sequence>
<reference evidence="1" key="1">
    <citation type="submission" date="2021-06" db="EMBL/GenBank/DDBJ databases">
        <authorList>
            <person name="Hodson N. C."/>
            <person name="Mongue J. A."/>
            <person name="Jaron S. K."/>
        </authorList>
    </citation>
    <scope>NUCLEOTIDE SEQUENCE</scope>
</reference>
<dbReference type="Proteomes" id="UP000708208">
    <property type="component" value="Unassembled WGS sequence"/>
</dbReference>
<accession>A0A8J2L1W7</accession>
<comment type="caution">
    <text evidence="1">The sequence shown here is derived from an EMBL/GenBank/DDBJ whole genome shotgun (WGS) entry which is preliminary data.</text>
</comment>
<dbReference type="AlphaFoldDB" id="A0A8J2L1W7"/>
<protein>
    <submittedName>
        <fullName evidence="1">Uncharacterized protein</fullName>
    </submittedName>
</protein>
<name>A0A8J2L1W7_9HEXA</name>
<organism evidence="1 2">
    <name type="scientific">Allacma fusca</name>
    <dbReference type="NCBI Taxonomy" id="39272"/>
    <lineage>
        <taxon>Eukaryota</taxon>
        <taxon>Metazoa</taxon>
        <taxon>Ecdysozoa</taxon>
        <taxon>Arthropoda</taxon>
        <taxon>Hexapoda</taxon>
        <taxon>Collembola</taxon>
        <taxon>Symphypleona</taxon>
        <taxon>Sminthuridae</taxon>
        <taxon>Allacma</taxon>
    </lineage>
</organism>
<proteinExistence type="predicted"/>